<comment type="function">
    <text evidence="1">Regulates expression of the glpD operon. In the presence of glycerol 3-phosphate (G3P) causes antitermination of transcription of glpD at the inverted repeat of the leader region to enhance its transcription. Binds and stabilizes glpD leader mRNA.</text>
</comment>
<protein>
    <recommendedName>
        <fullName evidence="1">Glycerol uptake operon antiterminator regulatory protein</fullName>
    </recommendedName>
</protein>
<keyword evidence="1" id="KW-0319">Glycerol metabolism</keyword>
<evidence type="ECO:0000313" key="2">
    <source>
        <dbReference type="EMBL" id="PYZ96293.1"/>
    </source>
</evidence>
<proteinExistence type="predicted"/>
<accession>A0A2W0H387</accession>
<dbReference type="EMBL" id="PDOF01000003">
    <property type="protein sequence ID" value="PYZ96293.1"/>
    <property type="molecule type" value="Genomic_DNA"/>
</dbReference>
<dbReference type="Gene3D" id="3.20.20.70">
    <property type="entry name" value="Aldolase class I"/>
    <property type="match status" value="1"/>
</dbReference>
<dbReference type="Pfam" id="PF04309">
    <property type="entry name" value="G3P_antiterm"/>
    <property type="match status" value="1"/>
</dbReference>
<dbReference type="GO" id="GO:0006355">
    <property type="term" value="P:regulation of DNA-templated transcription"/>
    <property type="evidence" value="ECO:0007669"/>
    <property type="project" value="InterPro"/>
</dbReference>
<dbReference type="PANTHER" id="PTHR35787">
    <property type="entry name" value="GLYCEROL UPTAKE OPERON ANTITERMINATOR REGULATORY PROTEIN"/>
    <property type="match status" value="1"/>
</dbReference>
<organism evidence="2 3">
    <name type="scientific">Alteribacter lacisalsi</name>
    <dbReference type="NCBI Taxonomy" id="2045244"/>
    <lineage>
        <taxon>Bacteria</taxon>
        <taxon>Bacillati</taxon>
        <taxon>Bacillota</taxon>
        <taxon>Bacilli</taxon>
        <taxon>Bacillales</taxon>
        <taxon>Bacillaceae</taxon>
        <taxon>Alteribacter</taxon>
    </lineage>
</organism>
<dbReference type="AlphaFoldDB" id="A0A2W0H387"/>
<dbReference type="InterPro" id="IPR013785">
    <property type="entry name" value="Aldolase_TIM"/>
</dbReference>
<dbReference type="OrthoDB" id="9799580at2"/>
<keyword evidence="1" id="KW-0805">Transcription regulation</keyword>
<name>A0A2W0H387_9BACI</name>
<keyword evidence="1" id="KW-0804">Transcription</keyword>
<evidence type="ECO:0000256" key="1">
    <source>
        <dbReference type="PIRNR" id="PIRNR016897"/>
    </source>
</evidence>
<dbReference type="Proteomes" id="UP000248066">
    <property type="component" value="Unassembled WGS sequence"/>
</dbReference>
<gene>
    <name evidence="2" type="ORF">CR205_16615</name>
</gene>
<comment type="caution">
    <text evidence="2">The sequence shown here is derived from an EMBL/GenBank/DDBJ whole genome shotgun (WGS) entry which is preliminary data.</text>
</comment>
<dbReference type="GO" id="GO:0006071">
    <property type="term" value="P:glycerol metabolic process"/>
    <property type="evidence" value="ECO:0007669"/>
    <property type="project" value="UniProtKB-UniRule"/>
</dbReference>
<dbReference type="PIRSF" id="PIRSF016897">
    <property type="entry name" value="GlpP"/>
    <property type="match status" value="1"/>
</dbReference>
<dbReference type="SUPFAM" id="SSF110391">
    <property type="entry name" value="GlpP-like"/>
    <property type="match status" value="1"/>
</dbReference>
<dbReference type="GO" id="GO:0003723">
    <property type="term" value="F:RNA binding"/>
    <property type="evidence" value="ECO:0007669"/>
    <property type="project" value="UniProtKB-KW"/>
</dbReference>
<keyword evidence="3" id="KW-1185">Reference proteome</keyword>
<evidence type="ECO:0000313" key="3">
    <source>
        <dbReference type="Proteomes" id="UP000248066"/>
    </source>
</evidence>
<dbReference type="PANTHER" id="PTHR35787:SF1">
    <property type="entry name" value="GLYCEROL UPTAKE OPERON ANTITERMINATOR REGULATORY PROTEIN"/>
    <property type="match status" value="1"/>
</dbReference>
<reference evidence="2 3" key="1">
    <citation type="submission" date="2017-10" db="EMBL/GenBank/DDBJ databases">
        <title>Bacillus sp. nov., a halophilic bacterium isolated from a Yangshapao Lake.</title>
        <authorList>
            <person name="Wang H."/>
        </authorList>
    </citation>
    <scope>NUCLEOTIDE SEQUENCE [LARGE SCALE GENOMIC DNA]</scope>
    <source>
        <strain evidence="2 3">YSP-3</strain>
    </source>
</reference>
<sequence length="182" mass="19892">MIESQVIAAINSPEKLDEVLSSNCNVAFLMVGDILTVGDNVKRLQKHNIKVFVHLDFVDGIANDRSGIRFLAEKIRPEGIITTKNHLIKYAKKEGLITIQRLFFIDKSAIKKGIQMLKAAQPDAVEILPGVIPRVITELAEVTPLPIIVGGLIENEQEIAQALEAGALAASCGSPRLWNTDM</sequence>
<keyword evidence="1" id="KW-0694">RNA-binding</keyword>
<dbReference type="InterPro" id="IPR006699">
    <property type="entry name" value="GlpP"/>
</dbReference>